<sequence>LFRAVLENPDLDGEDGRLLALSALRLTTNTEHSQLRIMYSETLPRLLKKKKDFKYK</sequence>
<dbReference type="AlphaFoldDB" id="A0A9N9KCL9"/>
<organism evidence="1 2">
    <name type="scientific">Dentiscutata erythropus</name>
    <dbReference type="NCBI Taxonomy" id="1348616"/>
    <lineage>
        <taxon>Eukaryota</taxon>
        <taxon>Fungi</taxon>
        <taxon>Fungi incertae sedis</taxon>
        <taxon>Mucoromycota</taxon>
        <taxon>Glomeromycotina</taxon>
        <taxon>Glomeromycetes</taxon>
        <taxon>Diversisporales</taxon>
        <taxon>Gigasporaceae</taxon>
        <taxon>Dentiscutata</taxon>
    </lineage>
</organism>
<keyword evidence="2" id="KW-1185">Reference proteome</keyword>
<evidence type="ECO:0000313" key="1">
    <source>
        <dbReference type="EMBL" id="CAG8819421.1"/>
    </source>
</evidence>
<comment type="caution">
    <text evidence="1">The sequence shown here is derived from an EMBL/GenBank/DDBJ whole genome shotgun (WGS) entry which is preliminary data.</text>
</comment>
<dbReference type="Proteomes" id="UP000789405">
    <property type="component" value="Unassembled WGS sequence"/>
</dbReference>
<feature type="non-terminal residue" evidence="1">
    <location>
        <position position="1"/>
    </location>
</feature>
<gene>
    <name evidence="1" type="ORF">DERYTH_LOCUS26775</name>
</gene>
<protein>
    <submittedName>
        <fullName evidence="1">1693_t:CDS:1</fullName>
    </submittedName>
</protein>
<proteinExistence type="predicted"/>
<reference evidence="1" key="1">
    <citation type="submission" date="2021-06" db="EMBL/GenBank/DDBJ databases">
        <authorList>
            <person name="Kallberg Y."/>
            <person name="Tangrot J."/>
            <person name="Rosling A."/>
        </authorList>
    </citation>
    <scope>NUCLEOTIDE SEQUENCE</scope>
    <source>
        <strain evidence="1">MA453B</strain>
    </source>
</reference>
<evidence type="ECO:0000313" key="2">
    <source>
        <dbReference type="Proteomes" id="UP000789405"/>
    </source>
</evidence>
<dbReference type="EMBL" id="CAJVPY010057929">
    <property type="protein sequence ID" value="CAG8819421.1"/>
    <property type="molecule type" value="Genomic_DNA"/>
</dbReference>
<accession>A0A9N9KCL9</accession>
<name>A0A9N9KCL9_9GLOM</name>